<feature type="region of interest" description="Disordered" evidence="1">
    <location>
        <begin position="404"/>
        <end position="480"/>
    </location>
</feature>
<proteinExistence type="predicted"/>
<name>A0A1H8HVC2_9FIRM</name>
<sequence length="589" mass="69242">MLRKLYIKIETEVFSIFLCKINKNKLEIEMERYYPLESKEKENNYAINEVCYEICDKIRLIEEKYKIKNIVGIIQTEKNMLREVELLKRSSQKDLEAVLNIDMKKFGNFNLKDNIIVKRKSSVSEGEFAKEKVEIFPRVYVDLFKKIEAISKIKCSGIYTDYSLIENLWKKEVNSNIDYIIEFRKKDLLYSRMGKDGLEESIVVRNDAVDKDFINHIKKQKSALILDYDNIKCEILENSLREPILIEKEKLLEIELGKNKLHNFLEDNYFSELYKKIIIFLSIVLLFTVFLSVRYAFSNKVLESQLEKANYERVIKNKKIDKKAVKGFGNIYGVNIEELVSEIEKSRSSVISLTADENNMEIEFLLPSRKEVSEILDLDINKNAEIEYIKTDIVSREEAENTYGIGVENEKSNKETGKEKNNQENTKEEINQDNKGKAFKEGNKKEANKIWENSEKQKSNKSKRWQKNNNKENSKICSWKEKGKENKKDKINFRIYAEDISEESISDEENLSTEIKENDNKKEDETLGRKFEKNSKESKKEDNTQDKSQEDKSDSKMEVGKNAKKEAENKKENADKKIKLYFLKIKIKT</sequence>
<feature type="compositionally biased region" description="Basic and acidic residues" evidence="1">
    <location>
        <begin position="408"/>
        <end position="458"/>
    </location>
</feature>
<keyword evidence="2" id="KW-1133">Transmembrane helix</keyword>
<dbReference type="Proteomes" id="UP000199512">
    <property type="component" value="Unassembled WGS sequence"/>
</dbReference>
<evidence type="ECO:0000313" key="3">
    <source>
        <dbReference type="EMBL" id="SEN59977.1"/>
    </source>
</evidence>
<feature type="compositionally biased region" description="Acidic residues" evidence="1">
    <location>
        <begin position="499"/>
        <end position="511"/>
    </location>
</feature>
<accession>A0A1H8HVC2</accession>
<gene>
    <name evidence="3" type="ORF">SAMN05216454_10692</name>
</gene>
<dbReference type="OrthoDB" id="9819426at2"/>
<feature type="compositionally biased region" description="Basic and acidic residues" evidence="1">
    <location>
        <begin position="469"/>
        <end position="480"/>
    </location>
</feature>
<feature type="transmembrane region" description="Helical" evidence="2">
    <location>
        <begin position="277"/>
        <end position="297"/>
    </location>
</feature>
<feature type="region of interest" description="Disordered" evidence="1">
    <location>
        <begin position="496"/>
        <end position="571"/>
    </location>
</feature>
<protein>
    <submittedName>
        <fullName evidence="3">Uncharacterized protein</fullName>
    </submittedName>
</protein>
<dbReference type="EMBL" id="FODF01000006">
    <property type="protein sequence ID" value="SEN59977.1"/>
    <property type="molecule type" value="Genomic_DNA"/>
</dbReference>
<dbReference type="AlphaFoldDB" id="A0A1H8HVC2"/>
<organism evidence="3 4">
    <name type="scientific">Peptostreptococcus russellii</name>
    <dbReference type="NCBI Taxonomy" id="215200"/>
    <lineage>
        <taxon>Bacteria</taxon>
        <taxon>Bacillati</taxon>
        <taxon>Bacillota</taxon>
        <taxon>Clostridia</taxon>
        <taxon>Peptostreptococcales</taxon>
        <taxon>Peptostreptococcaceae</taxon>
        <taxon>Peptostreptococcus</taxon>
    </lineage>
</organism>
<dbReference type="RefSeq" id="WP_091975415.1">
    <property type="nucleotide sequence ID" value="NZ_FODF01000006.1"/>
</dbReference>
<evidence type="ECO:0000256" key="1">
    <source>
        <dbReference type="SAM" id="MobiDB-lite"/>
    </source>
</evidence>
<evidence type="ECO:0000313" key="4">
    <source>
        <dbReference type="Proteomes" id="UP000199512"/>
    </source>
</evidence>
<keyword evidence="2" id="KW-0812">Transmembrane</keyword>
<evidence type="ECO:0000256" key="2">
    <source>
        <dbReference type="SAM" id="Phobius"/>
    </source>
</evidence>
<feature type="compositionally biased region" description="Basic and acidic residues" evidence="1">
    <location>
        <begin position="514"/>
        <end position="571"/>
    </location>
</feature>
<dbReference type="STRING" id="215200.SAMN05216454_10692"/>
<keyword evidence="2" id="KW-0472">Membrane</keyword>
<reference evidence="3 4" key="1">
    <citation type="submission" date="2016-10" db="EMBL/GenBank/DDBJ databases">
        <authorList>
            <person name="de Groot N.N."/>
        </authorList>
    </citation>
    <scope>NUCLEOTIDE SEQUENCE [LARGE SCALE GENOMIC DNA]</scope>
    <source>
        <strain evidence="3 4">Calf135</strain>
    </source>
</reference>
<keyword evidence="4" id="KW-1185">Reference proteome</keyword>